<name>A0ABX1BFG3_9ACTN</name>
<dbReference type="EMBL" id="JAATEP010000050">
    <property type="protein sequence ID" value="NJP96495.1"/>
    <property type="molecule type" value="Genomic_DNA"/>
</dbReference>
<dbReference type="PANTHER" id="PTHR43335:SF4">
    <property type="entry name" value="ABC TRANSPORTER, ATP-BINDING PROTEIN"/>
    <property type="match status" value="1"/>
</dbReference>
<keyword evidence="4 6" id="KW-0067">ATP-binding</keyword>
<evidence type="ECO:0000259" key="5">
    <source>
        <dbReference type="PROSITE" id="PS50893"/>
    </source>
</evidence>
<keyword evidence="3" id="KW-0547">Nucleotide-binding</keyword>
<dbReference type="InterPro" id="IPR003439">
    <property type="entry name" value="ABC_transporter-like_ATP-bd"/>
</dbReference>
<sequence length="322" mass="33447">MIEVRGLSKSFGPVRAVSELSFEVPPGTVTAFLGPNGAGKTTTMRMLLGLVRPSAGSATIGGRRYADLPSPSSQVGAVLDSSGCHPAHTVHDHLRVYARMGGHPPSRVASVMELTGAAAFAGRRTRTLSTGMRRRVQLATALLGDPAVLVLDEPANGLDPEGMAWLRGFLRDLAGQGRAILISSHVLSEVEQVAGQVVMIRQGRLVTAGPVGDLYGPAAVHVRSPQAERLRTALLGAGVTADVRQPEVPSGVGVTVEVCQPEVPSGAGVTVEVRQPDVLSVQGLTAAEIAAAAARHGIALHELTQERPTLERAFLDLTGGTS</sequence>
<dbReference type="Proteomes" id="UP000696294">
    <property type="component" value="Unassembled WGS sequence"/>
</dbReference>
<organism evidence="6 7">
    <name type="scientific">Nonomuraea composti</name>
    <dbReference type="NCBI Taxonomy" id="2720023"/>
    <lineage>
        <taxon>Bacteria</taxon>
        <taxon>Bacillati</taxon>
        <taxon>Actinomycetota</taxon>
        <taxon>Actinomycetes</taxon>
        <taxon>Streptosporangiales</taxon>
        <taxon>Streptosporangiaceae</taxon>
        <taxon>Nonomuraea</taxon>
    </lineage>
</organism>
<dbReference type="RefSeq" id="WP_168018076.1">
    <property type="nucleotide sequence ID" value="NZ_JAATEP010000050.1"/>
</dbReference>
<dbReference type="SUPFAM" id="SSF52540">
    <property type="entry name" value="P-loop containing nucleoside triphosphate hydrolases"/>
    <property type="match status" value="1"/>
</dbReference>
<accession>A0ABX1BFG3</accession>
<dbReference type="Pfam" id="PF00005">
    <property type="entry name" value="ABC_tran"/>
    <property type="match status" value="1"/>
</dbReference>
<proteinExistence type="inferred from homology"/>
<dbReference type="SMART" id="SM00382">
    <property type="entry name" value="AAA"/>
    <property type="match status" value="1"/>
</dbReference>
<dbReference type="PANTHER" id="PTHR43335">
    <property type="entry name" value="ABC TRANSPORTER, ATP-BINDING PROTEIN"/>
    <property type="match status" value="1"/>
</dbReference>
<reference evidence="6 7" key="1">
    <citation type="submission" date="2020-03" db="EMBL/GenBank/DDBJ databases">
        <title>WGS of actinomycetes isolated from Thailand.</title>
        <authorList>
            <person name="Thawai C."/>
        </authorList>
    </citation>
    <scope>NUCLEOTIDE SEQUENCE [LARGE SCALE GENOMIC DNA]</scope>
    <source>
        <strain evidence="6 7">FMUSA5-5</strain>
    </source>
</reference>
<evidence type="ECO:0000256" key="2">
    <source>
        <dbReference type="ARBA" id="ARBA00022448"/>
    </source>
</evidence>
<comment type="caution">
    <text evidence="6">The sequence shown here is derived from an EMBL/GenBank/DDBJ whole genome shotgun (WGS) entry which is preliminary data.</text>
</comment>
<dbReference type="InterPro" id="IPR027417">
    <property type="entry name" value="P-loop_NTPase"/>
</dbReference>
<evidence type="ECO:0000313" key="6">
    <source>
        <dbReference type="EMBL" id="NJP96495.1"/>
    </source>
</evidence>
<gene>
    <name evidence="6" type="ORF">HCN51_44900</name>
</gene>
<evidence type="ECO:0000256" key="1">
    <source>
        <dbReference type="ARBA" id="ARBA00005417"/>
    </source>
</evidence>
<dbReference type="Gene3D" id="3.40.50.300">
    <property type="entry name" value="P-loop containing nucleotide triphosphate hydrolases"/>
    <property type="match status" value="1"/>
</dbReference>
<keyword evidence="2" id="KW-0813">Transport</keyword>
<dbReference type="GO" id="GO:0005524">
    <property type="term" value="F:ATP binding"/>
    <property type="evidence" value="ECO:0007669"/>
    <property type="project" value="UniProtKB-KW"/>
</dbReference>
<keyword evidence="7" id="KW-1185">Reference proteome</keyword>
<protein>
    <submittedName>
        <fullName evidence="6">ATP-binding cassette domain-containing protein</fullName>
    </submittedName>
</protein>
<dbReference type="InterPro" id="IPR003593">
    <property type="entry name" value="AAA+_ATPase"/>
</dbReference>
<evidence type="ECO:0000256" key="4">
    <source>
        <dbReference type="ARBA" id="ARBA00022840"/>
    </source>
</evidence>
<evidence type="ECO:0000313" key="7">
    <source>
        <dbReference type="Proteomes" id="UP000696294"/>
    </source>
</evidence>
<comment type="similarity">
    <text evidence="1">Belongs to the ABC transporter superfamily.</text>
</comment>
<evidence type="ECO:0000256" key="3">
    <source>
        <dbReference type="ARBA" id="ARBA00022741"/>
    </source>
</evidence>
<feature type="domain" description="ABC transporter" evidence="5">
    <location>
        <begin position="2"/>
        <end position="227"/>
    </location>
</feature>
<dbReference type="PROSITE" id="PS50893">
    <property type="entry name" value="ABC_TRANSPORTER_2"/>
    <property type="match status" value="1"/>
</dbReference>